<gene>
    <name evidence="5" type="ORF">EV214_108102</name>
</gene>
<dbReference type="InterPro" id="IPR011711">
    <property type="entry name" value="GntR_C"/>
</dbReference>
<organism evidence="5 6">
    <name type="scientific">Marinisporobacter balticus</name>
    <dbReference type="NCBI Taxonomy" id="2018667"/>
    <lineage>
        <taxon>Bacteria</taxon>
        <taxon>Bacillati</taxon>
        <taxon>Bacillota</taxon>
        <taxon>Clostridia</taxon>
        <taxon>Peptostreptococcales</taxon>
        <taxon>Thermotaleaceae</taxon>
        <taxon>Marinisporobacter</taxon>
    </lineage>
</organism>
<evidence type="ECO:0000256" key="1">
    <source>
        <dbReference type="ARBA" id="ARBA00023015"/>
    </source>
</evidence>
<dbReference type="Proteomes" id="UP000294919">
    <property type="component" value="Unassembled WGS sequence"/>
</dbReference>
<keyword evidence="6" id="KW-1185">Reference proteome</keyword>
<keyword evidence="3" id="KW-0804">Transcription</keyword>
<keyword evidence="1" id="KW-0805">Transcription regulation</keyword>
<dbReference type="SMART" id="SM00345">
    <property type="entry name" value="HTH_GNTR"/>
    <property type="match status" value="1"/>
</dbReference>
<proteinExistence type="predicted"/>
<dbReference type="PANTHER" id="PTHR43537:SF24">
    <property type="entry name" value="GLUCONATE OPERON TRANSCRIPTIONAL REPRESSOR"/>
    <property type="match status" value="1"/>
</dbReference>
<dbReference type="InterPro" id="IPR008920">
    <property type="entry name" value="TF_FadR/GntR_C"/>
</dbReference>
<dbReference type="InterPro" id="IPR036388">
    <property type="entry name" value="WH-like_DNA-bd_sf"/>
</dbReference>
<dbReference type="EMBL" id="SLWV01000008">
    <property type="protein sequence ID" value="TCO76499.1"/>
    <property type="molecule type" value="Genomic_DNA"/>
</dbReference>
<dbReference type="InterPro" id="IPR036390">
    <property type="entry name" value="WH_DNA-bd_sf"/>
</dbReference>
<dbReference type="RefSeq" id="WP_132244494.1">
    <property type="nucleotide sequence ID" value="NZ_SLWV01000008.1"/>
</dbReference>
<keyword evidence="2 5" id="KW-0238">DNA-binding</keyword>
<evidence type="ECO:0000256" key="3">
    <source>
        <dbReference type="ARBA" id="ARBA00023163"/>
    </source>
</evidence>
<comment type="caution">
    <text evidence="5">The sequence shown here is derived from an EMBL/GenBank/DDBJ whole genome shotgun (WGS) entry which is preliminary data.</text>
</comment>
<dbReference type="Gene3D" id="1.10.10.10">
    <property type="entry name" value="Winged helix-like DNA-binding domain superfamily/Winged helix DNA-binding domain"/>
    <property type="match status" value="1"/>
</dbReference>
<dbReference type="PANTHER" id="PTHR43537">
    <property type="entry name" value="TRANSCRIPTIONAL REGULATOR, GNTR FAMILY"/>
    <property type="match status" value="1"/>
</dbReference>
<evidence type="ECO:0000313" key="5">
    <source>
        <dbReference type="EMBL" id="TCO76499.1"/>
    </source>
</evidence>
<dbReference type="SUPFAM" id="SSF46785">
    <property type="entry name" value="Winged helix' DNA-binding domain"/>
    <property type="match status" value="1"/>
</dbReference>
<dbReference type="GO" id="GO:0003700">
    <property type="term" value="F:DNA-binding transcription factor activity"/>
    <property type="evidence" value="ECO:0007669"/>
    <property type="project" value="InterPro"/>
</dbReference>
<dbReference type="GO" id="GO:0003677">
    <property type="term" value="F:DNA binding"/>
    <property type="evidence" value="ECO:0007669"/>
    <property type="project" value="UniProtKB-KW"/>
</dbReference>
<dbReference type="SMART" id="SM00895">
    <property type="entry name" value="FCD"/>
    <property type="match status" value="1"/>
</dbReference>
<dbReference type="Pfam" id="PF00392">
    <property type="entry name" value="GntR"/>
    <property type="match status" value="1"/>
</dbReference>
<evidence type="ECO:0000256" key="2">
    <source>
        <dbReference type="ARBA" id="ARBA00023125"/>
    </source>
</evidence>
<feature type="domain" description="HTH gntR-type" evidence="4">
    <location>
        <begin position="9"/>
        <end position="76"/>
    </location>
</feature>
<dbReference type="CDD" id="cd07377">
    <property type="entry name" value="WHTH_GntR"/>
    <property type="match status" value="1"/>
</dbReference>
<reference evidence="5 6" key="1">
    <citation type="submission" date="2019-03" db="EMBL/GenBank/DDBJ databases">
        <title>Genomic Encyclopedia of Type Strains, Phase IV (KMG-IV): sequencing the most valuable type-strain genomes for metagenomic binning, comparative biology and taxonomic classification.</title>
        <authorList>
            <person name="Goeker M."/>
        </authorList>
    </citation>
    <scope>NUCLEOTIDE SEQUENCE [LARGE SCALE GENOMIC DNA]</scope>
    <source>
        <strain evidence="5 6">DSM 102940</strain>
    </source>
</reference>
<accession>A0A4R2KYK9</accession>
<dbReference type="Gene3D" id="1.20.120.530">
    <property type="entry name" value="GntR ligand-binding domain-like"/>
    <property type="match status" value="1"/>
</dbReference>
<dbReference type="AlphaFoldDB" id="A0A4R2KYK9"/>
<evidence type="ECO:0000259" key="4">
    <source>
        <dbReference type="PROSITE" id="PS50949"/>
    </source>
</evidence>
<dbReference type="Pfam" id="PF07729">
    <property type="entry name" value="FCD"/>
    <property type="match status" value="1"/>
</dbReference>
<evidence type="ECO:0000313" key="6">
    <source>
        <dbReference type="Proteomes" id="UP000294919"/>
    </source>
</evidence>
<dbReference type="InterPro" id="IPR000524">
    <property type="entry name" value="Tscrpt_reg_HTH_GntR"/>
</dbReference>
<dbReference type="PROSITE" id="PS50949">
    <property type="entry name" value="HTH_GNTR"/>
    <property type="match status" value="1"/>
</dbReference>
<sequence>MNRIKIDELPLKEKAYRLIKDKLIKCELMPGMDISEEQLSKEIGSSRTPVREALLRLEQEKLVNIYPRKGIIVSYITIKDIYEVFQIREMIEIQSAKIVCKSIAREKLMEFQARFDKLGIEGNLISEKEFYDLDIEFHKYIVDSTNNNRLIEFMNKIYDQDYRIRVMTTRSDEQERKRNRPEHLGIINALLEKNEDTLEKKIRKHIENARSAALKIVY</sequence>
<dbReference type="SUPFAM" id="SSF48008">
    <property type="entry name" value="GntR ligand-binding domain-like"/>
    <property type="match status" value="1"/>
</dbReference>
<name>A0A4R2KYK9_9FIRM</name>
<dbReference type="OrthoDB" id="368823at2"/>
<protein>
    <submittedName>
        <fullName evidence="5">DNA-binding GntR family transcriptional regulator</fullName>
    </submittedName>
</protein>